<dbReference type="GO" id="GO:0004642">
    <property type="term" value="F:phosphoribosylformylglycinamidine synthase activity"/>
    <property type="evidence" value="ECO:0007669"/>
    <property type="project" value="UniProtKB-UniRule"/>
</dbReference>
<keyword evidence="1 6" id="KW-0963">Cytoplasm</keyword>
<dbReference type="EMBL" id="BMOF01000037">
    <property type="protein sequence ID" value="GGK03722.1"/>
    <property type="molecule type" value="Genomic_DNA"/>
</dbReference>
<dbReference type="GO" id="GO:0005524">
    <property type="term" value="F:ATP binding"/>
    <property type="evidence" value="ECO:0007669"/>
    <property type="project" value="UniProtKB-UniRule"/>
</dbReference>
<dbReference type="InterPro" id="IPR003850">
    <property type="entry name" value="PurS"/>
</dbReference>
<comment type="subcellular location">
    <subcellularLocation>
        <location evidence="6">Cytoplasm</location>
    </subcellularLocation>
</comment>
<keyword evidence="4 6" id="KW-0658">Purine biosynthesis</keyword>
<dbReference type="EC" id="6.3.5.3" evidence="6"/>
<reference evidence="7" key="1">
    <citation type="journal article" date="2014" name="Int. J. Syst. Evol. Microbiol.">
        <title>Complete genome sequence of Corynebacterium casei LMG S-19264T (=DSM 44701T), isolated from a smear-ripened cheese.</title>
        <authorList>
            <consortium name="US DOE Joint Genome Institute (JGI-PGF)"/>
            <person name="Walter F."/>
            <person name="Albersmeier A."/>
            <person name="Kalinowski J."/>
            <person name="Ruckert C."/>
        </authorList>
    </citation>
    <scope>NUCLEOTIDE SEQUENCE</scope>
    <source>
        <strain evidence="7">JCM 14719</strain>
    </source>
</reference>
<accession>A0A8J3BHF4</accession>
<dbReference type="Proteomes" id="UP000637720">
    <property type="component" value="Unassembled WGS sequence"/>
</dbReference>
<keyword evidence="2 6" id="KW-0436">Ligase</keyword>
<dbReference type="HAMAP" id="MF_01926">
    <property type="entry name" value="PurS"/>
    <property type="match status" value="1"/>
</dbReference>
<reference evidence="7" key="2">
    <citation type="submission" date="2020-09" db="EMBL/GenBank/DDBJ databases">
        <authorList>
            <person name="Sun Q."/>
            <person name="Ohkuma M."/>
        </authorList>
    </citation>
    <scope>NUCLEOTIDE SEQUENCE</scope>
    <source>
        <strain evidence="7">JCM 14719</strain>
    </source>
</reference>
<evidence type="ECO:0000313" key="8">
    <source>
        <dbReference type="Proteomes" id="UP000637720"/>
    </source>
</evidence>
<dbReference type="Gene3D" id="3.30.1280.10">
    <property type="entry name" value="Phosphoribosylformylglycinamidine synthase subunit PurS"/>
    <property type="match status" value="1"/>
</dbReference>
<organism evidence="7 8">
    <name type="scientific">Calditerricola satsumensis</name>
    <dbReference type="NCBI Taxonomy" id="373054"/>
    <lineage>
        <taxon>Bacteria</taxon>
        <taxon>Bacillati</taxon>
        <taxon>Bacillota</taxon>
        <taxon>Bacilli</taxon>
        <taxon>Bacillales</taxon>
        <taxon>Bacillaceae</taxon>
        <taxon>Calditerricola</taxon>
    </lineage>
</organism>
<gene>
    <name evidence="6 7" type="primary">purS</name>
    <name evidence="7" type="ORF">GCM10007043_17290</name>
</gene>
<proteinExistence type="inferred from homology"/>
<comment type="subunit">
    <text evidence="6">Part of the FGAM synthase complex composed of 1 PurL, 1 PurQ and 2 PurS subunits.</text>
</comment>
<dbReference type="AlphaFoldDB" id="A0A8J3BHF4"/>
<comment type="similarity">
    <text evidence="6">Belongs to the PurS family.</text>
</comment>
<keyword evidence="3 6" id="KW-0547">Nucleotide-binding</keyword>
<comment type="caution">
    <text evidence="7">The sequence shown here is derived from an EMBL/GenBank/DDBJ whole genome shotgun (WGS) entry which is preliminary data.</text>
</comment>
<keyword evidence="8" id="KW-1185">Reference proteome</keyword>
<evidence type="ECO:0000313" key="7">
    <source>
        <dbReference type="EMBL" id="GGK03722.1"/>
    </source>
</evidence>
<dbReference type="PANTHER" id="PTHR34696:SF1">
    <property type="entry name" value="PHOSPHORIBOSYLFORMYLGLYCINAMIDINE SYNTHASE SUBUNIT PURS"/>
    <property type="match status" value="1"/>
</dbReference>
<dbReference type="Pfam" id="PF02700">
    <property type="entry name" value="PurS"/>
    <property type="match status" value="1"/>
</dbReference>
<evidence type="ECO:0000256" key="4">
    <source>
        <dbReference type="ARBA" id="ARBA00022755"/>
    </source>
</evidence>
<dbReference type="NCBIfam" id="NF004630">
    <property type="entry name" value="PRK05974.1"/>
    <property type="match status" value="1"/>
</dbReference>
<comment type="pathway">
    <text evidence="6">Purine metabolism; IMP biosynthesis via de novo pathway; 5-amino-1-(5-phospho-D-ribosyl)imidazole from N(2)-formyl-N(1)-(5-phospho-D-ribosyl)glycinamide: step 1/2.</text>
</comment>
<dbReference type="UniPathway" id="UPA00074">
    <property type="reaction ID" value="UER00128"/>
</dbReference>
<evidence type="ECO:0000256" key="5">
    <source>
        <dbReference type="ARBA" id="ARBA00022840"/>
    </source>
</evidence>
<dbReference type="NCBIfam" id="TIGR00302">
    <property type="entry name" value="phosphoribosylformylglycinamidine synthase subunit PurS"/>
    <property type="match status" value="1"/>
</dbReference>
<dbReference type="GO" id="GO:0005737">
    <property type="term" value="C:cytoplasm"/>
    <property type="evidence" value="ECO:0007669"/>
    <property type="project" value="UniProtKB-SubCell"/>
</dbReference>
<dbReference type="InterPro" id="IPR036604">
    <property type="entry name" value="PurS-like_sf"/>
</dbReference>
<evidence type="ECO:0000256" key="2">
    <source>
        <dbReference type="ARBA" id="ARBA00022598"/>
    </source>
</evidence>
<comment type="function">
    <text evidence="6">Part of the phosphoribosylformylglycinamidine synthase complex involved in the purines biosynthetic pathway. Catalyzes the ATP-dependent conversion of formylglycinamide ribonucleotide (FGAR) and glutamine to yield formylglycinamidine ribonucleotide (FGAM) and glutamate. The FGAM synthase complex is composed of three subunits. PurQ produces an ammonia molecule by converting glutamine to glutamate. PurL transfers the ammonia molecule to FGAR to form FGAM in an ATP-dependent manner. PurS interacts with PurQ and PurL and is thought to assist in the transfer of the ammonia molecule from PurQ to PurL.</text>
</comment>
<keyword evidence="5 6" id="KW-0067">ATP-binding</keyword>
<dbReference type="SUPFAM" id="SSF82697">
    <property type="entry name" value="PurS-like"/>
    <property type="match status" value="1"/>
</dbReference>
<name>A0A8J3BHF4_9BACI</name>
<comment type="catalytic activity">
    <reaction evidence="6">
        <text>N(2)-formyl-N(1)-(5-phospho-beta-D-ribosyl)glycinamide + L-glutamine + ATP + H2O = 2-formamido-N(1)-(5-O-phospho-beta-D-ribosyl)acetamidine + L-glutamate + ADP + phosphate + H(+)</text>
        <dbReference type="Rhea" id="RHEA:17129"/>
        <dbReference type="ChEBI" id="CHEBI:15377"/>
        <dbReference type="ChEBI" id="CHEBI:15378"/>
        <dbReference type="ChEBI" id="CHEBI:29985"/>
        <dbReference type="ChEBI" id="CHEBI:30616"/>
        <dbReference type="ChEBI" id="CHEBI:43474"/>
        <dbReference type="ChEBI" id="CHEBI:58359"/>
        <dbReference type="ChEBI" id="CHEBI:147286"/>
        <dbReference type="ChEBI" id="CHEBI:147287"/>
        <dbReference type="ChEBI" id="CHEBI:456216"/>
        <dbReference type="EC" id="6.3.5.3"/>
    </reaction>
</comment>
<protein>
    <recommendedName>
        <fullName evidence="6">Phosphoribosylformylglycinamidine synthase subunit PurS</fullName>
        <shortName evidence="6">FGAM synthase</shortName>
        <ecNumber evidence="6">6.3.5.3</ecNumber>
    </recommendedName>
    <alternativeName>
        <fullName evidence="6">Formylglycinamide ribonucleotide amidotransferase subunit III</fullName>
        <shortName evidence="6">FGAR amidotransferase III</shortName>
        <shortName evidence="6">FGAR-AT III</shortName>
    </alternativeName>
    <alternativeName>
        <fullName evidence="6">Phosphoribosylformylglycinamidine synthase subunit III</fullName>
    </alternativeName>
</protein>
<dbReference type="PANTHER" id="PTHR34696">
    <property type="entry name" value="PHOSPHORIBOSYLFORMYLGLYCINAMIDINE SYNTHASE SUBUNIT PURS"/>
    <property type="match status" value="1"/>
</dbReference>
<evidence type="ECO:0000256" key="1">
    <source>
        <dbReference type="ARBA" id="ARBA00022490"/>
    </source>
</evidence>
<evidence type="ECO:0000256" key="6">
    <source>
        <dbReference type="HAMAP-Rule" id="MF_01926"/>
    </source>
</evidence>
<dbReference type="GO" id="GO:0006189">
    <property type="term" value="P:'de novo' IMP biosynthetic process"/>
    <property type="evidence" value="ECO:0007669"/>
    <property type="project" value="UniProtKB-UniRule"/>
</dbReference>
<dbReference type="RefSeq" id="WP_054671670.1">
    <property type="nucleotide sequence ID" value="NZ_BMOF01000037.1"/>
</dbReference>
<evidence type="ECO:0000256" key="3">
    <source>
        <dbReference type="ARBA" id="ARBA00022741"/>
    </source>
</evidence>
<sequence>MVKARVIVMLKDGVLDPQGQATQKALHTLGYDEVAAVRVGKVIELNLDTEDREWASARLKEMCDKLLANPVIESYRIERVEG</sequence>